<reference evidence="2" key="2">
    <citation type="submission" date="2020-09" db="EMBL/GenBank/DDBJ databases">
        <authorList>
            <person name="Sun Q."/>
            <person name="Zhou Y."/>
        </authorList>
    </citation>
    <scope>NUCLEOTIDE SEQUENCE</scope>
    <source>
        <strain evidence="2">CGMCC 1.8984</strain>
    </source>
</reference>
<dbReference type="SUPFAM" id="SSF54593">
    <property type="entry name" value="Glyoxalase/Bleomycin resistance protein/Dihydroxybiphenyl dioxygenase"/>
    <property type="match status" value="2"/>
</dbReference>
<accession>A0A917USY4</accession>
<feature type="domain" description="VOC" evidence="1">
    <location>
        <begin position="11"/>
        <end position="126"/>
    </location>
</feature>
<dbReference type="RefSeq" id="WP_188743426.1">
    <property type="nucleotide sequence ID" value="NZ_BAABFW010000085.1"/>
</dbReference>
<dbReference type="Gene3D" id="3.10.180.10">
    <property type="entry name" value="2,3-Dihydroxybiphenyl 1,2-Dioxygenase, domain 1"/>
    <property type="match status" value="2"/>
</dbReference>
<gene>
    <name evidence="2" type="ORF">GCM10011372_21450</name>
</gene>
<sequence>MPGPEDLVPGAPAWVDLATTDVEAASAFYASLLGWQVEDIIDERYGGYRLFTSEGRRIAGIGPRTDEDPAPPHWTVFLLTFNAATTGELVAETGGTVLFEPTAIPELGVMGMAIDATGAVIGYWQPGGMEGFDAFGELGTAVWFELAASDFEAAERFYAHAFDWSVTRNDDEPRRATFTRGESSFAGILDASATLGPDVPPSWSVAFGVADVDETVGRAVEAGATVSMSPQDAPPGRRAGLIDPTGAPFLVASVASV</sequence>
<dbReference type="Proteomes" id="UP000636956">
    <property type="component" value="Unassembled WGS sequence"/>
</dbReference>
<feature type="domain" description="VOC" evidence="1">
    <location>
        <begin position="140"/>
        <end position="254"/>
    </location>
</feature>
<evidence type="ECO:0000259" key="1">
    <source>
        <dbReference type="PROSITE" id="PS51819"/>
    </source>
</evidence>
<dbReference type="InterPro" id="IPR052164">
    <property type="entry name" value="Anthracycline_SecMetBiosynth"/>
</dbReference>
<dbReference type="InterPro" id="IPR029068">
    <property type="entry name" value="Glyas_Bleomycin-R_OHBP_Dase"/>
</dbReference>
<dbReference type="AlphaFoldDB" id="A0A917USY4"/>
<dbReference type="Pfam" id="PF00903">
    <property type="entry name" value="Glyoxalase"/>
    <property type="match status" value="2"/>
</dbReference>
<protein>
    <submittedName>
        <fullName evidence="2">Glyoxalase/bleomycin resistance protein</fullName>
    </submittedName>
</protein>
<dbReference type="PANTHER" id="PTHR33993">
    <property type="entry name" value="GLYOXALASE-RELATED"/>
    <property type="match status" value="1"/>
</dbReference>
<dbReference type="PANTHER" id="PTHR33993:SF10">
    <property type="entry name" value="CONSERVED PROTEIN"/>
    <property type="match status" value="1"/>
</dbReference>
<keyword evidence="3" id="KW-1185">Reference proteome</keyword>
<dbReference type="InterPro" id="IPR004360">
    <property type="entry name" value="Glyas_Fos-R_dOase_dom"/>
</dbReference>
<evidence type="ECO:0000313" key="3">
    <source>
        <dbReference type="Proteomes" id="UP000636956"/>
    </source>
</evidence>
<dbReference type="EMBL" id="BMMD01000011">
    <property type="protein sequence ID" value="GGJ82868.1"/>
    <property type="molecule type" value="Genomic_DNA"/>
</dbReference>
<dbReference type="InterPro" id="IPR037523">
    <property type="entry name" value="VOC_core"/>
</dbReference>
<reference evidence="2" key="1">
    <citation type="journal article" date="2014" name="Int. J. Syst. Evol. Microbiol.">
        <title>Complete genome sequence of Corynebacterium casei LMG S-19264T (=DSM 44701T), isolated from a smear-ripened cheese.</title>
        <authorList>
            <consortium name="US DOE Joint Genome Institute (JGI-PGF)"/>
            <person name="Walter F."/>
            <person name="Albersmeier A."/>
            <person name="Kalinowski J."/>
            <person name="Ruckert C."/>
        </authorList>
    </citation>
    <scope>NUCLEOTIDE SEQUENCE</scope>
    <source>
        <strain evidence="2">CGMCC 1.8984</strain>
    </source>
</reference>
<name>A0A917USY4_9MICO</name>
<organism evidence="2 3">
    <name type="scientific">Agromyces bauzanensis</name>
    <dbReference type="NCBI Taxonomy" id="1308924"/>
    <lineage>
        <taxon>Bacteria</taxon>
        <taxon>Bacillati</taxon>
        <taxon>Actinomycetota</taxon>
        <taxon>Actinomycetes</taxon>
        <taxon>Micrococcales</taxon>
        <taxon>Microbacteriaceae</taxon>
        <taxon>Agromyces</taxon>
    </lineage>
</organism>
<proteinExistence type="predicted"/>
<comment type="caution">
    <text evidence="2">The sequence shown here is derived from an EMBL/GenBank/DDBJ whole genome shotgun (WGS) entry which is preliminary data.</text>
</comment>
<dbReference type="CDD" id="cd07247">
    <property type="entry name" value="SgaA_N_like"/>
    <property type="match status" value="2"/>
</dbReference>
<dbReference type="PROSITE" id="PS51819">
    <property type="entry name" value="VOC"/>
    <property type="match status" value="2"/>
</dbReference>
<evidence type="ECO:0000313" key="2">
    <source>
        <dbReference type="EMBL" id="GGJ82868.1"/>
    </source>
</evidence>